<evidence type="ECO:0000256" key="7">
    <source>
        <dbReference type="ARBA" id="ARBA00023080"/>
    </source>
</evidence>
<feature type="binding site" evidence="10">
    <location>
        <begin position="10"/>
        <end position="15"/>
    </location>
    <ligand>
        <name>substrate</name>
    </ligand>
</feature>
<name>A0A0A2C5X5_PROMR</name>
<feature type="active site" description="Proton acceptor" evidence="10">
    <location>
        <position position="69"/>
    </location>
</feature>
<comment type="subunit">
    <text evidence="2 10">Homodimer.</text>
</comment>
<dbReference type="InterPro" id="IPR029001">
    <property type="entry name" value="ITPase-like_fam"/>
</dbReference>
<dbReference type="PANTHER" id="PTHR11067">
    <property type="entry name" value="INOSINE TRIPHOSPHATE PYROPHOSPHATASE/HAM1 PROTEIN"/>
    <property type="match status" value="1"/>
</dbReference>
<dbReference type="Proteomes" id="UP000030392">
    <property type="component" value="Unassembled WGS sequence"/>
</dbReference>
<evidence type="ECO:0000256" key="2">
    <source>
        <dbReference type="ARBA" id="ARBA00011738"/>
    </source>
</evidence>
<dbReference type="FunFam" id="3.90.950.10:FF:000001">
    <property type="entry name" value="dITP/XTP pyrophosphatase"/>
    <property type="match status" value="1"/>
</dbReference>
<keyword evidence="6 10" id="KW-0460">Magnesium</keyword>
<dbReference type="EMBL" id="JNAX01000012">
    <property type="protein sequence ID" value="KGG20300.1"/>
    <property type="molecule type" value="Genomic_DNA"/>
</dbReference>
<comment type="cofactor">
    <cofactor evidence="10">
        <name>Mg(2+)</name>
        <dbReference type="ChEBI" id="CHEBI:18420"/>
    </cofactor>
    <text evidence="10">Binds 1 Mg(2+) ion per subunit.</text>
</comment>
<organism evidence="12 13">
    <name type="scientific">Prochlorococcus marinus str. PAC1</name>
    <dbReference type="NCBI Taxonomy" id="59924"/>
    <lineage>
        <taxon>Bacteria</taxon>
        <taxon>Bacillati</taxon>
        <taxon>Cyanobacteriota</taxon>
        <taxon>Cyanophyceae</taxon>
        <taxon>Synechococcales</taxon>
        <taxon>Prochlorococcaceae</taxon>
        <taxon>Prochlorococcus</taxon>
    </lineage>
</organism>
<comment type="function">
    <text evidence="10">Pyrophosphatase that catalyzes the hydrolysis of nucleoside triphosphates to their monophosphate derivatives, with a high preference for the non-canonical purine nucleotides XTP (xanthosine triphosphate), dITP (deoxyinosine triphosphate) and ITP. Seems to function as a house-cleaning enzyme that removes non-canonical purine nucleotides from the nucleotide pool, thus preventing their incorporation into DNA/RNA and avoiding chromosomal lesions.</text>
</comment>
<feature type="binding site" evidence="10">
    <location>
        <position position="170"/>
    </location>
    <ligand>
        <name>substrate</name>
    </ligand>
</feature>
<evidence type="ECO:0000256" key="9">
    <source>
        <dbReference type="ARBA" id="ARBA00052017"/>
    </source>
</evidence>
<feature type="binding site" evidence="10">
    <location>
        <position position="70"/>
    </location>
    <ligand>
        <name>substrate</name>
    </ligand>
</feature>
<dbReference type="CDD" id="cd00515">
    <property type="entry name" value="HAM1"/>
    <property type="match status" value="1"/>
</dbReference>
<comment type="catalytic activity">
    <reaction evidence="9 10">
        <text>XTP + H2O = XMP + diphosphate + H(+)</text>
        <dbReference type="Rhea" id="RHEA:28610"/>
        <dbReference type="ChEBI" id="CHEBI:15377"/>
        <dbReference type="ChEBI" id="CHEBI:15378"/>
        <dbReference type="ChEBI" id="CHEBI:33019"/>
        <dbReference type="ChEBI" id="CHEBI:57464"/>
        <dbReference type="ChEBI" id="CHEBI:61314"/>
        <dbReference type="EC" id="3.6.1.66"/>
    </reaction>
</comment>
<dbReference type="HAMAP" id="MF_01405">
    <property type="entry name" value="Non_canon_purine_NTPase"/>
    <property type="match status" value="1"/>
</dbReference>
<dbReference type="GO" id="GO:0009146">
    <property type="term" value="P:purine nucleoside triphosphate catabolic process"/>
    <property type="evidence" value="ECO:0007669"/>
    <property type="project" value="UniProtKB-UniRule"/>
</dbReference>
<evidence type="ECO:0000256" key="10">
    <source>
        <dbReference type="HAMAP-Rule" id="MF_01405"/>
    </source>
</evidence>
<dbReference type="NCBIfam" id="TIGR00042">
    <property type="entry name" value="RdgB/HAM1 family non-canonical purine NTP pyrophosphatase"/>
    <property type="match status" value="1"/>
</dbReference>
<accession>A0A0A2C5X5</accession>
<proteinExistence type="inferred from homology"/>
<protein>
    <recommendedName>
        <fullName evidence="10">dITP/XTP pyrophosphatase</fullName>
        <ecNumber evidence="10">3.6.1.66</ecNumber>
    </recommendedName>
    <alternativeName>
        <fullName evidence="10">Non-canonical purine NTP pyrophosphatase</fullName>
    </alternativeName>
    <alternativeName>
        <fullName evidence="10">Non-standard purine NTP pyrophosphatase</fullName>
    </alternativeName>
    <alternativeName>
        <fullName evidence="10">Nucleoside-triphosphate diphosphatase</fullName>
    </alternativeName>
    <alternativeName>
        <fullName evidence="10">Nucleoside-triphosphate pyrophosphatase</fullName>
        <shortName evidence="10">NTPase</shortName>
    </alternativeName>
</protein>
<evidence type="ECO:0000256" key="11">
    <source>
        <dbReference type="RuleBase" id="RU003781"/>
    </source>
</evidence>
<gene>
    <name evidence="12" type="ORF">EV03_1262</name>
</gene>
<keyword evidence="7 10" id="KW-0546">Nucleotide metabolism</keyword>
<feature type="binding site" evidence="10">
    <location>
        <begin position="175"/>
        <end position="176"/>
    </location>
    <ligand>
        <name>substrate</name>
    </ligand>
</feature>
<evidence type="ECO:0000256" key="4">
    <source>
        <dbReference type="ARBA" id="ARBA00022741"/>
    </source>
</evidence>
<feature type="binding site" evidence="10">
    <location>
        <begin position="147"/>
        <end position="150"/>
    </location>
    <ligand>
        <name>substrate</name>
    </ligand>
</feature>
<keyword evidence="4 10" id="KW-0547">Nucleotide-binding</keyword>
<dbReference type="SUPFAM" id="SSF52972">
    <property type="entry name" value="ITPase-like"/>
    <property type="match status" value="1"/>
</dbReference>
<comment type="catalytic activity">
    <reaction evidence="10">
        <text>ITP + H2O = IMP + diphosphate + H(+)</text>
        <dbReference type="Rhea" id="RHEA:29399"/>
        <dbReference type="ChEBI" id="CHEBI:15377"/>
        <dbReference type="ChEBI" id="CHEBI:15378"/>
        <dbReference type="ChEBI" id="CHEBI:33019"/>
        <dbReference type="ChEBI" id="CHEBI:58053"/>
        <dbReference type="ChEBI" id="CHEBI:61402"/>
        <dbReference type="EC" id="3.6.1.66"/>
    </reaction>
</comment>
<reference evidence="13" key="1">
    <citation type="journal article" date="2014" name="Sci. Data">
        <title>Genomes of diverse isolates of the marine cyanobacterium Prochlorococcus.</title>
        <authorList>
            <person name="Biller S."/>
            <person name="Berube P."/>
            <person name="Thompson J."/>
            <person name="Kelly L."/>
            <person name="Roggensack S."/>
            <person name="Awad L."/>
            <person name="Roache-Johnson K."/>
            <person name="Ding H."/>
            <person name="Giovannoni S.J."/>
            <person name="Moore L.R."/>
            <person name="Chisholm S.W."/>
        </authorList>
    </citation>
    <scope>NUCLEOTIDE SEQUENCE [LARGE SCALE GENOMIC DNA]</scope>
    <source>
        <strain evidence="13">PAC1</strain>
    </source>
</reference>
<evidence type="ECO:0000313" key="13">
    <source>
        <dbReference type="Proteomes" id="UP000030392"/>
    </source>
</evidence>
<comment type="caution">
    <text evidence="12">The sequence shown here is derived from an EMBL/GenBank/DDBJ whole genome shotgun (WGS) entry which is preliminary data.</text>
</comment>
<dbReference type="AlphaFoldDB" id="A0A0A2C5X5"/>
<dbReference type="GO" id="GO:0036222">
    <property type="term" value="F:XTP diphosphatase activity"/>
    <property type="evidence" value="ECO:0007669"/>
    <property type="project" value="UniProtKB-UniRule"/>
</dbReference>
<dbReference type="InterPro" id="IPR020922">
    <property type="entry name" value="dITP/XTP_pyrophosphatase"/>
</dbReference>
<dbReference type="GO" id="GO:0017111">
    <property type="term" value="F:ribonucleoside triphosphate phosphatase activity"/>
    <property type="evidence" value="ECO:0007669"/>
    <property type="project" value="InterPro"/>
</dbReference>
<dbReference type="GO" id="GO:0035870">
    <property type="term" value="F:dITP diphosphatase activity"/>
    <property type="evidence" value="ECO:0007669"/>
    <property type="project" value="UniProtKB-UniRule"/>
</dbReference>
<dbReference type="Pfam" id="PF01725">
    <property type="entry name" value="Ham1p_like"/>
    <property type="match status" value="1"/>
</dbReference>
<dbReference type="InterPro" id="IPR002637">
    <property type="entry name" value="RdgB/HAM1"/>
</dbReference>
<feature type="binding site" evidence="10">
    <location>
        <position position="40"/>
    </location>
    <ligand>
        <name>Mg(2+)</name>
        <dbReference type="ChEBI" id="CHEBI:18420"/>
    </ligand>
</feature>
<keyword evidence="5 10" id="KW-0378">Hydrolase</keyword>
<evidence type="ECO:0000313" key="12">
    <source>
        <dbReference type="EMBL" id="KGG20300.1"/>
    </source>
</evidence>
<dbReference type="GO" id="GO:0046872">
    <property type="term" value="F:metal ion binding"/>
    <property type="evidence" value="ECO:0007669"/>
    <property type="project" value="UniProtKB-KW"/>
</dbReference>
<sequence>MDNVSLVIASGNKGKIGEFKKLLDDFPIDLLTQPVGFEIEETGSTFMENARIKAIAVSQATGNLSLADDSGLSVEALGGAPGIYSSRYASSDKQRIEKLLAELKPFSNRKAKFECALCIASGEKVLIEVSGFCEGLITFFPKGENGFGYDPIFEVSGLGETYAEMDHEKKKHIGHRGNAFKLLIPKLKQLLGSMKQ</sequence>
<dbReference type="GO" id="GO:0009117">
    <property type="term" value="P:nucleotide metabolic process"/>
    <property type="evidence" value="ECO:0007669"/>
    <property type="project" value="UniProtKB-KW"/>
</dbReference>
<feature type="binding site" evidence="10">
    <location>
        <position position="69"/>
    </location>
    <ligand>
        <name>Mg(2+)</name>
        <dbReference type="ChEBI" id="CHEBI:18420"/>
    </ligand>
</feature>
<keyword evidence="3 10" id="KW-0479">Metal-binding</keyword>
<dbReference type="PANTHER" id="PTHR11067:SF9">
    <property type="entry name" value="INOSINE TRIPHOSPHATE PYROPHOSPHATASE"/>
    <property type="match status" value="1"/>
</dbReference>
<evidence type="ECO:0000256" key="5">
    <source>
        <dbReference type="ARBA" id="ARBA00022801"/>
    </source>
</evidence>
<dbReference type="EC" id="3.6.1.66" evidence="10"/>
<comment type="catalytic activity">
    <reaction evidence="8 10">
        <text>dITP + H2O = dIMP + diphosphate + H(+)</text>
        <dbReference type="Rhea" id="RHEA:28342"/>
        <dbReference type="ChEBI" id="CHEBI:15377"/>
        <dbReference type="ChEBI" id="CHEBI:15378"/>
        <dbReference type="ChEBI" id="CHEBI:33019"/>
        <dbReference type="ChEBI" id="CHEBI:61194"/>
        <dbReference type="ChEBI" id="CHEBI:61382"/>
        <dbReference type="EC" id="3.6.1.66"/>
    </reaction>
</comment>
<evidence type="ECO:0000256" key="1">
    <source>
        <dbReference type="ARBA" id="ARBA00008023"/>
    </source>
</evidence>
<dbReference type="GO" id="GO:0005829">
    <property type="term" value="C:cytosol"/>
    <property type="evidence" value="ECO:0007669"/>
    <property type="project" value="TreeGrafter"/>
</dbReference>
<evidence type="ECO:0000256" key="6">
    <source>
        <dbReference type="ARBA" id="ARBA00022842"/>
    </source>
</evidence>
<dbReference type="GO" id="GO:0000166">
    <property type="term" value="F:nucleotide binding"/>
    <property type="evidence" value="ECO:0007669"/>
    <property type="project" value="UniProtKB-KW"/>
</dbReference>
<evidence type="ECO:0000256" key="3">
    <source>
        <dbReference type="ARBA" id="ARBA00022723"/>
    </source>
</evidence>
<dbReference type="RefSeq" id="WP_036906231.1">
    <property type="nucleotide sequence ID" value="NZ_CP138967.1"/>
</dbReference>
<dbReference type="Gene3D" id="3.90.950.10">
    <property type="match status" value="1"/>
</dbReference>
<comment type="similarity">
    <text evidence="1 10 11">Belongs to the HAM1 NTPase family.</text>
</comment>
<dbReference type="GO" id="GO:0036220">
    <property type="term" value="F:ITP diphosphatase activity"/>
    <property type="evidence" value="ECO:0007669"/>
    <property type="project" value="UniProtKB-UniRule"/>
</dbReference>
<evidence type="ECO:0000256" key="8">
    <source>
        <dbReference type="ARBA" id="ARBA00051875"/>
    </source>
</evidence>